<organism evidence="4 5">
    <name type="scientific">Amycolatopsis azurea DSM 43854</name>
    <dbReference type="NCBI Taxonomy" id="1238180"/>
    <lineage>
        <taxon>Bacteria</taxon>
        <taxon>Bacillati</taxon>
        <taxon>Actinomycetota</taxon>
        <taxon>Actinomycetes</taxon>
        <taxon>Pseudonocardiales</taxon>
        <taxon>Pseudonocardiaceae</taxon>
        <taxon>Amycolatopsis</taxon>
    </lineage>
</organism>
<dbReference type="InterPro" id="IPR000182">
    <property type="entry name" value="GNAT_dom"/>
</dbReference>
<comment type="caution">
    <text evidence="4">The sequence shown here is derived from an EMBL/GenBank/DDBJ whole genome shotgun (WGS) entry which is preliminary data.</text>
</comment>
<dbReference type="EMBL" id="MUXN01000005">
    <property type="protein sequence ID" value="OOC07120.1"/>
    <property type="molecule type" value="Genomic_DNA"/>
</dbReference>
<evidence type="ECO:0000313" key="5">
    <source>
        <dbReference type="Proteomes" id="UP000188551"/>
    </source>
</evidence>
<dbReference type="PANTHER" id="PTHR43072:SF23">
    <property type="entry name" value="UPF0039 PROTEIN C11D3.02C"/>
    <property type="match status" value="1"/>
</dbReference>
<keyword evidence="2" id="KW-0012">Acyltransferase</keyword>
<feature type="domain" description="N-acetyltransferase" evidence="3">
    <location>
        <begin position="12"/>
        <end position="169"/>
    </location>
</feature>
<dbReference type="PANTHER" id="PTHR43072">
    <property type="entry name" value="N-ACETYLTRANSFERASE"/>
    <property type="match status" value="1"/>
</dbReference>
<dbReference type="Pfam" id="PF00583">
    <property type="entry name" value="Acetyltransf_1"/>
    <property type="match status" value="1"/>
</dbReference>
<protein>
    <submittedName>
        <fullName evidence="4">N-acetyltransferase</fullName>
    </submittedName>
</protein>
<dbReference type="Proteomes" id="UP000188551">
    <property type="component" value="Unassembled WGS sequence"/>
</dbReference>
<dbReference type="Gene3D" id="3.40.630.30">
    <property type="match status" value="1"/>
</dbReference>
<dbReference type="SUPFAM" id="SSF55729">
    <property type="entry name" value="Acyl-CoA N-acyltransferases (Nat)"/>
    <property type="match status" value="1"/>
</dbReference>
<dbReference type="PROSITE" id="PS51186">
    <property type="entry name" value="GNAT"/>
    <property type="match status" value="1"/>
</dbReference>
<proteinExistence type="predicted"/>
<name>A0ABX3JHA9_9PSEU</name>
<gene>
    <name evidence="4" type="ORF">B0293_08630</name>
</gene>
<evidence type="ECO:0000259" key="3">
    <source>
        <dbReference type="PROSITE" id="PS51186"/>
    </source>
</evidence>
<evidence type="ECO:0000313" key="4">
    <source>
        <dbReference type="EMBL" id="OOC07120.1"/>
    </source>
</evidence>
<keyword evidence="5" id="KW-1185">Reference proteome</keyword>
<evidence type="ECO:0000256" key="1">
    <source>
        <dbReference type="ARBA" id="ARBA00022679"/>
    </source>
</evidence>
<dbReference type="CDD" id="cd04301">
    <property type="entry name" value="NAT_SF"/>
    <property type="match status" value="1"/>
</dbReference>
<reference evidence="4 5" key="1">
    <citation type="submission" date="2017-02" db="EMBL/GenBank/DDBJ databases">
        <title>Amycolatopsis azurea DSM 43854 draft genome.</title>
        <authorList>
            <person name="Mayilraj S."/>
        </authorList>
    </citation>
    <scope>NUCLEOTIDE SEQUENCE [LARGE SCALE GENOMIC DNA]</scope>
    <source>
        <strain evidence="4 5">DSM 43854</strain>
    </source>
</reference>
<sequence length="175" mass="18970">MTPNADVVRPSVRLAPMTTDHADQVLAIHQAGLDTGDAAFETTAPDWPTWDTIHLPAHRLVALDPAGTVLGWTGVSAVSDRCVDAGVVEHGVYVHPDTHGHGIGRALLTALVTSTENAGIWTIQSGLFPENTASRALHRRAGFREIGIRERVGRHHNRWRDVVMIERRSTITGTG</sequence>
<keyword evidence="1" id="KW-0808">Transferase</keyword>
<accession>A0ABX3JHA9</accession>
<evidence type="ECO:0000256" key="2">
    <source>
        <dbReference type="ARBA" id="ARBA00023315"/>
    </source>
</evidence>
<dbReference type="InterPro" id="IPR016181">
    <property type="entry name" value="Acyl_CoA_acyltransferase"/>
</dbReference>